<evidence type="ECO:0000256" key="1">
    <source>
        <dbReference type="ARBA" id="ARBA00006568"/>
    </source>
</evidence>
<evidence type="ECO:0000313" key="4">
    <source>
        <dbReference type="EMBL" id="KAL0367804.1"/>
    </source>
</evidence>
<keyword evidence="2" id="KW-0430">Lectin</keyword>
<dbReference type="SUPFAM" id="SSF51101">
    <property type="entry name" value="Mannose-binding lectins"/>
    <property type="match status" value="1"/>
</dbReference>
<dbReference type="InterPro" id="IPR001229">
    <property type="entry name" value="Jacalin-like_lectin_dom"/>
</dbReference>
<dbReference type="GO" id="GO:0030246">
    <property type="term" value="F:carbohydrate binding"/>
    <property type="evidence" value="ECO:0007669"/>
    <property type="project" value="UniProtKB-KW"/>
</dbReference>
<dbReference type="PANTHER" id="PTHR47293">
    <property type="entry name" value="JACALIN-RELATED LECTIN 3"/>
    <property type="match status" value="1"/>
</dbReference>
<name>A0AAW2QJ30_SESRA</name>
<evidence type="ECO:0000256" key="2">
    <source>
        <dbReference type="ARBA" id="ARBA00022734"/>
    </source>
</evidence>
<dbReference type="SMART" id="SM00915">
    <property type="entry name" value="Jacalin"/>
    <property type="match status" value="1"/>
</dbReference>
<dbReference type="Pfam" id="PF01419">
    <property type="entry name" value="Jacalin"/>
    <property type="match status" value="1"/>
</dbReference>
<dbReference type="PROSITE" id="PS51752">
    <property type="entry name" value="JACALIN_LECTIN"/>
    <property type="match status" value="1"/>
</dbReference>
<dbReference type="Gene3D" id="2.100.10.30">
    <property type="entry name" value="Jacalin-like lectin domain"/>
    <property type="match status" value="1"/>
</dbReference>
<dbReference type="InterPro" id="IPR036404">
    <property type="entry name" value="Jacalin-like_lectin_dom_sf"/>
</dbReference>
<reference evidence="4" key="2">
    <citation type="journal article" date="2024" name="Plant">
        <title>Genomic evolution and insights into agronomic trait innovations of Sesamum species.</title>
        <authorList>
            <person name="Miao H."/>
            <person name="Wang L."/>
            <person name="Qu L."/>
            <person name="Liu H."/>
            <person name="Sun Y."/>
            <person name="Le M."/>
            <person name="Wang Q."/>
            <person name="Wei S."/>
            <person name="Zheng Y."/>
            <person name="Lin W."/>
            <person name="Duan Y."/>
            <person name="Cao H."/>
            <person name="Xiong S."/>
            <person name="Wang X."/>
            <person name="Wei L."/>
            <person name="Li C."/>
            <person name="Ma Q."/>
            <person name="Ju M."/>
            <person name="Zhao R."/>
            <person name="Li G."/>
            <person name="Mu C."/>
            <person name="Tian Q."/>
            <person name="Mei H."/>
            <person name="Zhang T."/>
            <person name="Gao T."/>
            <person name="Zhang H."/>
        </authorList>
    </citation>
    <scope>NUCLEOTIDE SEQUENCE</scope>
    <source>
        <strain evidence="4">G02</strain>
    </source>
</reference>
<comment type="caution">
    <text evidence="4">The sequence shown here is derived from an EMBL/GenBank/DDBJ whole genome shotgun (WGS) entry which is preliminary data.</text>
</comment>
<organism evidence="4">
    <name type="scientific">Sesamum radiatum</name>
    <name type="common">Black benniseed</name>
    <dbReference type="NCBI Taxonomy" id="300843"/>
    <lineage>
        <taxon>Eukaryota</taxon>
        <taxon>Viridiplantae</taxon>
        <taxon>Streptophyta</taxon>
        <taxon>Embryophyta</taxon>
        <taxon>Tracheophyta</taxon>
        <taxon>Spermatophyta</taxon>
        <taxon>Magnoliopsida</taxon>
        <taxon>eudicotyledons</taxon>
        <taxon>Gunneridae</taxon>
        <taxon>Pentapetalae</taxon>
        <taxon>asterids</taxon>
        <taxon>lamiids</taxon>
        <taxon>Lamiales</taxon>
        <taxon>Pedaliaceae</taxon>
        <taxon>Sesamum</taxon>
    </lineage>
</organism>
<accession>A0AAW2QJ30</accession>
<evidence type="ECO:0000259" key="3">
    <source>
        <dbReference type="PROSITE" id="PS51752"/>
    </source>
</evidence>
<dbReference type="EMBL" id="JACGWJ010000015">
    <property type="protein sequence ID" value="KAL0367804.1"/>
    <property type="molecule type" value="Genomic_DNA"/>
</dbReference>
<proteinExistence type="inferred from homology"/>
<dbReference type="PANTHER" id="PTHR47293:SF70">
    <property type="entry name" value="JACALIN-RELATED LECTIN 24-RELATED"/>
    <property type="match status" value="1"/>
</dbReference>
<sequence>MGDDDSSMIKVGAVGSKNGNPWDEKGRNKIVQIFVSHDDEINSIQFQYAENGSLVLSERYGTNDGYKFDVERSMYVGSIDKNQRRDQYLTIDQIWQVKLNHPAEYITWISGHKSYNNSHLCSITFGTNHGEYGPFGRFSGHDKEFSFRLGENRQFGGFHGTADYNSVKSIGVYLKPITTLDYSLNKNTTKEGECWEMLNGLHE</sequence>
<reference evidence="4" key="1">
    <citation type="submission" date="2020-06" db="EMBL/GenBank/DDBJ databases">
        <authorList>
            <person name="Li T."/>
            <person name="Hu X."/>
            <person name="Zhang T."/>
            <person name="Song X."/>
            <person name="Zhang H."/>
            <person name="Dai N."/>
            <person name="Sheng W."/>
            <person name="Hou X."/>
            <person name="Wei L."/>
        </authorList>
    </citation>
    <scope>NUCLEOTIDE SEQUENCE</scope>
    <source>
        <strain evidence="4">G02</strain>
        <tissue evidence="4">Leaf</tissue>
    </source>
</reference>
<dbReference type="AlphaFoldDB" id="A0AAW2QJ30"/>
<gene>
    <name evidence="4" type="ORF">Sradi_3670500</name>
</gene>
<protein>
    <recommendedName>
        <fullName evidence="3">Jacalin-type lectin domain-containing protein</fullName>
    </recommendedName>
</protein>
<comment type="similarity">
    <text evidence="1">Belongs to the jacalin lectin family.</text>
</comment>
<feature type="domain" description="Jacalin-type lectin" evidence="3">
    <location>
        <begin position="8"/>
        <end position="176"/>
    </location>
</feature>